<accession>A0A2K8Z7L1</accession>
<evidence type="ECO:0000259" key="2">
    <source>
        <dbReference type="Pfam" id="PF03779"/>
    </source>
</evidence>
<dbReference type="Proteomes" id="UP000232883">
    <property type="component" value="Chromosome"/>
</dbReference>
<organism evidence="3 4">
    <name type="scientific">Spirosoma pollinicola</name>
    <dbReference type="NCBI Taxonomy" id="2057025"/>
    <lineage>
        <taxon>Bacteria</taxon>
        <taxon>Pseudomonadati</taxon>
        <taxon>Bacteroidota</taxon>
        <taxon>Cytophagia</taxon>
        <taxon>Cytophagales</taxon>
        <taxon>Cytophagaceae</taxon>
        <taxon>Spirosoma</taxon>
    </lineage>
</organism>
<sequence length="127" mass="13910">MWAKLVSIGIGIGLMVLPAVWNLPKPVANHEHIVGPIIVSMAVISISESTRSVRYVNMLVGLWLLIAPWILHHQGTHLVLTEMSCGLLLIGLSLIRGTIKNRFGGGWRSLFTKKPAHSVVTTSAERK</sequence>
<feature type="transmembrane region" description="Helical" evidence="1">
    <location>
        <begin position="77"/>
        <end position="95"/>
    </location>
</feature>
<keyword evidence="1" id="KW-0472">Membrane</keyword>
<feature type="transmembrane region" description="Helical" evidence="1">
    <location>
        <begin position="32"/>
        <end position="48"/>
    </location>
</feature>
<keyword evidence="1" id="KW-0812">Transmembrane</keyword>
<dbReference type="EMBL" id="CP025096">
    <property type="protein sequence ID" value="AUD05876.1"/>
    <property type="molecule type" value="Genomic_DNA"/>
</dbReference>
<dbReference type="OrthoDB" id="677939at2"/>
<dbReference type="KEGG" id="spir:CWM47_30940"/>
<keyword evidence="1" id="KW-1133">Transmembrane helix</keyword>
<name>A0A2K8Z7L1_9BACT</name>
<keyword evidence="4" id="KW-1185">Reference proteome</keyword>
<evidence type="ECO:0000313" key="3">
    <source>
        <dbReference type="EMBL" id="AUD05876.1"/>
    </source>
</evidence>
<feature type="transmembrane region" description="Helical" evidence="1">
    <location>
        <begin position="55"/>
        <end position="71"/>
    </location>
</feature>
<gene>
    <name evidence="3" type="ORF">CWM47_30940</name>
</gene>
<feature type="domain" description="SPW repeat-containing integral membrane" evidence="2">
    <location>
        <begin position="2"/>
        <end position="94"/>
    </location>
</feature>
<protein>
    <submittedName>
        <fullName evidence="3">Vitamin K epoxide reductase</fullName>
    </submittedName>
</protein>
<dbReference type="Pfam" id="PF03779">
    <property type="entry name" value="SPW"/>
    <property type="match status" value="1"/>
</dbReference>
<dbReference type="InterPro" id="IPR005530">
    <property type="entry name" value="SPW"/>
</dbReference>
<evidence type="ECO:0000313" key="4">
    <source>
        <dbReference type="Proteomes" id="UP000232883"/>
    </source>
</evidence>
<dbReference type="AlphaFoldDB" id="A0A2K8Z7L1"/>
<reference evidence="3 4" key="1">
    <citation type="submission" date="2017-11" db="EMBL/GenBank/DDBJ databases">
        <title>Taxonomic description and genome sequences of Spirosoma HA7 sp. nov., isolated from pollen microhabitat of Corylus avellana.</title>
        <authorList>
            <person name="Ambika Manirajan B."/>
            <person name="Suarez C."/>
            <person name="Ratering S."/>
            <person name="Geissler-Plaum R."/>
            <person name="Cardinale M."/>
            <person name="Sylvia S."/>
        </authorList>
    </citation>
    <scope>NUCLEOTIDE SEQUENCE [LARGE SCALE GENOMIC DNA]</scope>
    <source>
        <strain evidence="3 4">HA7</strain>
    </source>
</reference>
<dbReference type="RefSeq" id="WP_100992427.1">
    <property type="nucleotide sequence ID" value="NZ_CP025096.1"/>
</dbReference>
<evidence type="ECO:0000256" key="1">
    <source>
        <dbReference type="SAM" id="Phobius"/>
    </source>
</evidence>
<proteinExistence type="predicted"/>